<dbReference type="PANTHER" id="PTHR47331">
    <property type="entry name" value="PHD-TYPE DOMAIN-CONTAINING PROTEIN"/>
    <property type="match status" value="1"/>
</dbReference>
<dbReference type="InterPro" id="IPR011011">
    <property type="entry name" value="Znf_FYVE_PHD"/>
</dbReference>
<dbReference type="InterPro" id="IPR040676">
    <property type="entry name" value="DUF5641"/>
</dbReference>
<dbReference type="PROSITE" id="PS50994">
    <property type="entry name" value="INTEGRASE"/>
    <property type="match status" value="1"/>
</dbReference>
<keyword evidence="3" id="KW-0862">Zinc</keyword>
<feature type="domain" description="Integrase catalytic" evidence="8">
    <location>
        <begin position="1793"/>
        <end position="1979"/>
    </location>
</feature>
<dbReference type="PANTHER" id="PTHR47331:SF1">
    <property type="entry name" value="GAG-LIKE PROTEIN"/>
    <property type="match status" value="1"/>
</dbReference>
<evidence type="ECO:0000256" key="5">
    <source>
        <dbReference type="SAM" id="Coils"/>
    </source>
</evidence>
<feature type="region of interest" description="Disordered" evidence="6">
    <location>
        <begin position="2102"/>
        <end position="2124"/>
    </location>
</feature>
<dbReference type="InterPro" id="IPR013083">
    <property type="entry name" value="Znf_RING/FYVE/PHD"/>
</dbReference>
<dbReference type="Pfam" id="PF00628">
    <property type="entry name" value="PHD"/>
    <property type="match status" value="1"/>
</dbReference>
<feature type="compositionally biased region" description="Basic and acidic residues" evidence="6">
    <location>
        <begin position="383"/>
        <end position="393"/>
    </location>
</feature>
<accession>A0ABM1XNK9</accession>
<dbReference type="EnsemblMetazoa" id="AALFPA23_001318.R38570">
    <property type="protein sequence ID" value="AALFPA23_001318.P38570"/>
    <property type="gene ID" value="AALFPA23_001318"/>
</dbReference>
<dbReference type="InterPro" id="IPR001965">
    <property type="entry name" value="Znf_PHD"/>
</dbReference>
<feature type="coiled-coil region" evidence="5">
    <location>
        <begin position="130"/>
        <end position="210"/>
    </location>
</feature>
<dbReference type="InterPro" id="IPR019786">
    <property type="entry name" value="Zinc_finger_PHD-type_CS"/>
</dbReference>
<dbReference type="Pfam" id="PF18701">
    <property type="entry name" value="DUF5641"/>
    <property type="match status" value="1"/>
</dbReference>
<feature type="compositionally biased region" description="Basic and acidic residues" evidence="6">
    <location>
        <begin position="418"/>
        <end position="428"/>
    </location>
</feature>
<organism evidence="9 10">
    <name type="scientific">Aedes albopictus</name>
    <name type="common">Asian tiger mosquito</name>
    <name type="synonym">Stegomyia albopicta</name>
    <dbReference type="NCBI Taxonomy" id="7160"/>
    <lineage>
        <taxon>Eukaryota</taxon>
        <taxon>Metazoa</taxon>
        <taxon>Ecdysozoa</taxon>
        <taxon>Arthropoda</taxon>
        <taxon>Hexapoda</taxon>
        <taxon>Insecta</taxon>
        <taxon>Pterygota</taxon>
        <taxon>Neoptera</taxon>
        <taxon>Endopterygota</taxon>
        <taxon>Diptera</taxon>
        <taxon>Nematocera</taxon>
        <taxon>Culicoidea</taxon>
        <taxon>Culicidae</taxon>
        <taxon>Culicinae</taxon>
        <taxon>Aedini</taxon>
        <taxon>Aedes</taxon>
        <taxon>Stegomyia</taxon>
    </lineage>
</organism>
<reference evidence="10" key="1">
    <citation type="journal article" date="2015" name="Proc. Natl. Acad. Sci. U.S.A.">
        <title>Genome sequence of the Asian Tiger mosquito, Aedes albopictus, reveals insights into its biology, genetics, and evolution.</title>
        <authorList>
            <person name="Chen X.G."/>
            <person name="Jiang X."/>
            <person name="Gu J."/>
            <person name="Xu M."/>
            <person name="Wu Y."/>
            <person name="Deng Y."/>
            <person name="Zhang C."/>
            <person name="Bonizzoni M."/>
            <person name="Dermauw W."/>
            <person name="Vontas J."/>
            <person name="Armbruster P."/>
            <person name="Huang X."/>
            <person name="Yang Y."/>
            <person name="Zhang H."/>
            <person name="He W."/>
            <person name="Peng H."/>
            <person name="Liu Y."/>
            <person name="Wu K."/>
            <person name="Chen J."/>
            <person name="Lirakis M."/>
            <person name="Topalis P."/>
            <person name="Van Leeuwen T."/>
            <person name="Hall A.B."/>
            <person name="Jiang X."/>
            <person name="Thorpe C."/>
            <person name="Mueller R.L."/>
            <person name="Sun C."/>
            <person name="Waterhouse R.M."/>
            <person name="Yan G."/>
            <person name="Tu Z.J."/>
            <person name="Fang X."/>
            <person name="James A.A."/>
        </authorList>
    </citation>
    <scope>NUCLEOTIDE SEQUENCE [LARGE SCALE GENOMIC DNA]</scope>
    <source>
        <strain evidence="10">Foshan</strain>
    </source>
</reference>
<feature type="compositionally biased region" description="Polar residues" evidence="6">
    <location>
        <begin position="394"/>
        <end position="409"/>
    </location>
</feature>
<dbReference type="SMART" id="SM00249">
    <property type="entry name" value="PHD"/>
    <property type="match status" value="1"/>
</dbReference>
<keyword evidence="10" id="KW-1185">Reference proteome</keyword>
<proteinExistence type="predicted"/>
<dbReference type="InterPro" id="IPR012337">
    <property type="entry name" value="RNaseH-like_sf"/>
</dbReference>
<keyword evidence="2 4" id="KW-0863">Zinc-finger</keyword>
<name>A0ABM1XNK9_AEDAL</name>
<dbReference type="InterPro" id="IPR043502">
    <property type="entry name" value="DNA/RNA_pol_sf"/>
</dbReference>
<protein>
    <recommendedName>
        <fullName evidence="11">Endonuclease</fullName>
    </recommendedName>
</protein>
<evidence type="ECO:0000256" key="2">
    <source>
        <dbReference type="ARBA" id="ARBA00022771"/>
    </source>
</evidence>
<evidence type="ECO:0000313" key="9">
    <source>
        <dbReference type="EnsemblMetazoa" id="AALFPA23_001318.P38570"/>
    </source>
</evidence>
<dbReference type="PROSITE" id="PS01359">
    <property type="entry name" value="ZF_PHD_1"/>
    <property type="match status" value="1"/>
</dbReference>
<evidence type="ECO:0000259" key="8">
    <source>
        <dbReference type="PROSITE" id="PS50994"/>
    </source>
</evidence>
<dbReference type="InterPro" id="IPR019787">
    <property type="entry name" value="Znf_PHD-finger"/>
</dbReference>
<evidence type="ECO:0000256" key="6">
    <source>
        <dbReference type="SAM" id="MobiDB-lite"/>
    </source>
</evidence>
<dbReference type="Gene3D" id="3.30.40.10">
    <property type="entry name" value="Zinc/RING finger domain, C3HC4 (zinc finger)"/>
    <property type="match status" value="1"/>
</dbReference>
<dbReference type="Pfam" id="PF05380">
    <property type="entry name" value="Peptidase_A17"/>
    <property type="match status" value="1"/>
</dbReference>
<dbReference type="SUPFAM" id="SSF53098">
    <property type="entry name" value="Ribonuclease H-like"/>
    <property type="match status" value="1"/>
</dbReference>
<dbReference type="Gene3D" id="3.30.420.10">
    <property type="entry name" value="Ribonuclease H-like superfamily/Ribonuclease H"/>
    <property type="match status" value="1"/>
</dbReference>
<feature type="region of interest" description="Disordered" evidence="6">
    <location>
        <begin position="383"/>
        <end position="466"/>
    </location>
</feature>
<evidence type="ECO:0000256" key="3">
    <source>
        <dbReference type="ARBA" id="ARBA00022833"/>
    </source>
</evidence>
<dbReference type="InterPro" id="IPR005312">
    <property type="entry name" value="DUF1759"/>
</dbReference>
<sequence length="2124" mass="239886">MADKGNDSQVPRNCKACTKPDEYDDMVACDVCHEWHHYSCAQVDATVQDRGWKCASCEPPKSVTTEYLAVGQDAMDPTDPNKKGAKPKVPISAPDNLTVPSKKVGAKSSTGSKTSRKTKKGELSTTSSARIRLELELKAVEEQQKIREEELSAEKELQDLERKLEEELRERELAIEAKRIVEAKAALKKQMELEREYRKQQMAIRRQSEEEKVKLIRQASEYGSSRGSLIDTDIGSKDFVEDWLTKSAPQTAGSKKEFISADDPIGAPKQVFLEEKTNPHAEANIRATRSLDHPPLTTPNNVVSSPIIPTRTLVSQAIKDQQARTNDFAKRHFVDEFEQLKVGGPSRIQASTGTQNQKLLFCEIDCVDGFETRDRIVARERGVSERRLSEMRSTENGTGYSDENQSASVRPSGPLGTDNRRTVDDRDNQAATGQSEEAVEKRRGQPIPRSAPSGGDENCSEDYVDGPTNRQLAARQVMGKDLPTFSGNPEEWPIWISNFRRSTSTCGFSEDENLIRLQRCLKGPALEAVRSRLLCPASVPHVIRTLEMRYGRPETLIRSLMERVRRLPSLRINDLDGIIEFGLVVDNLVQHIKNAGQQAHLTNPSLLHDLVGKLPVDYKLKWSAFKSMRVDVDLSTFGQFMSTLVELAYDVADDFPSFEKVPGQNLKNRERAFVQAHMEPILSSDSESTRSSAPNTRTPKKPCAVCKAEGHRVAECSQFKSMDIGGRLNVVQQSGICRSCLNFHGRWPCKTAKECGINDCRLKHHYLLHSPSAAVHTAVSTSHLSEAGPLFRIIPVTLYGKGCEVNIYAFVDEGSKITLLEDTVADQLGLTGATEPLNLQWTGNIKRSEPNSRRISAEISAEGSTKQYQLMNVRTVGGLLLPSQTVNYEEMYSRYPHLRGLPIQSYENVSPKLLIGLDNLKLTVPLKIREGRWVEPIAAKSRIGWSIYGCAATPASTVVCGLHFGGWTDQESELNQLVRDYITLDNSGVTHPTTRLESKDDERARMLLQTTTKRIGSAFETGLLWKVDDVRFPNSYGMAYKRMCSLERRLNQDSTLYERVRQQVRDYELKQYAHKATHDELSTTGADQCWYLPLGIVMNPKKPDKLRMIWDAAAKVDGISLNSALLKGPDYLTSLPAVIGKFRLYQFALTGDIKEMFHRIFIRPQDRQFQRFLFRDNPQLEPVTYVMDVAIFGAACSPSSAQYIKNVNASDFEAKHPRAADAIVHRHYVDDYLDSFGTVEEAVKIGKQVKAIHAEGGFEIRNFLSNEATIAARVGEESPEAEKDICVEKNERIESVLGMKWIPDSDTFTFSVSLRDNLLHVLDLSHVPTKREVLRTVMSFFDPLGLISFFLIHGRTMMQDIWATGIGWDDPIPEKVLMQWKKWVGLIPKLSTLRVPRCYLSGAKENSYTNLQVHAFVGASQSAYSCAVFFRVDTPEGPAVSLVGAKSKVAPLKMLSIPRLELQAAVLGCRLLNSIIAMHALPVTKRVLWSDSNTVLAWIRSDQRRYNQYVGFRVGEILSMTDVNEWRKVPTKENVADDATKWGTGPDIRTENRWFQGPAFLKQPESSWPGEIEQILSTEEELVACNVHEEIPTGLLDIARFSKWEKLHRTMAYVQRFIDNIRRSRRNQERNLGVLMQEELLAAERSMWMQAQAECFSLEVLMLQKTKRSSKDIDGVLPKSSVLYKICPFIDDTGVMRKRSRFGNADWMPFHNKYPVILPRQHRITFLLVDYYHRRLQHRNRETIVNEMRQLYEIPKLRSVVFKVADTCMTCRIRRAIPSPPPMAPLPKVRVTPYVRPFTFVGVDYFGPVLVKVGRSNVKRWIALFTCLTIRAVHLEVVHSLSKESCVMAVRRFVSRRGAPAEIFSDNGTNFLGASNQLKQECDDLTQHLASTFTNATTRWSFNPPGAPHMGGAWERMVRSVKVAVGGLLDAQRRPDDEVLETVMIEAEAMINSRPLTYIPLESADEESLTPNHFLLGNSSGVKQMPVMPTDYQATLRNSWKLAQHLSDGIWRRWIQEYLPVISRRSKWFDEVKEIAEGDLVLVVDGAVRNQWIRGRVEKIVRGRDRRVRQAWVQTANGTLRRPVVKLALLDVEVEAKPEAGQDGLRVGGCDDEYPSARNEQKLR</sequence>
<dbReference type="InterPro" id="IPR001584">
    <property type="entry name" value="Integrase_cat-core"/>
</dbReference>
<keyword evidence="5" id="KW-0175">Coiled coil</keyword>
<dbReference type="GeneID" id="134290784"/>
<dbReference type="RefSeq" id="XP_062713968.1">
    <property type="nucleotide sequence ID" value="XM_062857984.1"/>
</dbReference>
<feature type="region of interest" description="Disordered" evidence="6">
    <location>
        <begin position="69"/>
        <end position="125"/>
    </location>
</feature>
<dbReference type="Proteomes" id="UP000069940">
    <property type="component" value="Unassembled WGS sequence"/>
</dbReference>
<keyword evidence="1" id="KW-0479">Metal-binding</keyword>
<evidence type="ECO:0000256" key="4">
    <source>
        <dbReference type="PROSITE-ProRule" id="PRU00146"/>
    </source>
</evidence>
<dbReference type="SUPFAM" id="SSF56672">
    <property type="entry name" value="DNA/RNA polymerases"/>
    <property type="match status" value="1"/>
</dbReference>
<evidence type="ECO:0008006" key="11">
    <source>
        <dbReference type="Google" id="ProtNLM"/>
    </source>
</evidence>
<dbReference type="InterPro" id="IPR036397">
    <property type="entry name" value="RNaseH_sf"/>
</dbReference>
<feature type="compositionally biased region" description="Low complexity" evidence="6">
    <location>
        <begin position="101"/>
        <end position="113"/>
    </location>
</feature>
<evidence type="ECO:0000256" key="1">
    <source>
        <dbReference type="ARBA" id="ARBA00022723"/>
    </source>
</evidence>
<dbReference type="PROSITE" id="PS50016">
    <property type="entry name" value="ZF_PHD_2"/>
    <property type="match status" value="1"/>
</dbReference>
<feature type="domain" description="PHD-type" evidence="7">
    <location>
        <begin position="11"/>
        <end position="60"/>
    </location>
</feature>
<dbReference type="SUPFAM" id="SSF57903">
    <property type="entry name" value="FYVE/PHD zinc finger"/>
    <property type="match status" value="1"/>
</dbReference>
<reference evidence="9" key="2">
    <citation type="submission" date="2025-05" db="UniProtKB">
        <authorList>
            <consortium name="EnsemblMetazoa"/>
        </authorList>
    </citation>
    <scope>IDENTIFICATION</scope>
    <source>
        <strain evidence="9">Foshan</strain>
    </source>
</reference>
<dbReference type="Pfam" id="PF03564">
    <property type="entry name" value="DUF1759"/>
    <property type="match status" value="1"/>
</dbReference>
<evidence type="ECO:0000259" key="7">
    <source>
        <dbReference type="PROSITE" id="PS50016"/>
    </source>
</evidence>
<evidence type="ECO:0000313" key="10">
    <source>
        <dbReference type="Proteomes" id="UP000069940"/>
    </source>
</evidence>
<dbReference type="InterPro" id="IPR008042">
    <property type="entry name" value="Retrotrans_Pao"/>
</dbReference>